<dbReference type="Proteomes" id="UP000053475">
    <property type="component" value="Unassembled WGS sequence"/>
</dbReference>
<evidence type="ECO:0000256" key="9">
    <source>
        <dbReference type="ARBA" id="ARBA00023004"/>
    </source>
</evidence>
<dbReference type="PROSITE" id="PS00086">
    <property type="entry name" value="CYTOCHROME_P450"/>
    <property type="match status" value="1"/>
</dbReference>
<evidence type="ECO:0000256" key="11">
    <source>
        <dbReference type="ARBA" id="ARBA00023136"/>
    </source>
</evidence>
<evidence type="ECO:0000256" key="6">
    <source>
        <dbReference type="ARBA" id="ARBA00022723"/>
    </source>
</evidence>
<dbReference type="EMBL" id="JOMC01000195">
    <property type="protein sequence ID" value="KIA75417.1"/>
    <property type="molecule type" value="Genomic_DNA"/>
</dbReference>
<keyword evidence="7" id="KW-1133">Transmembrane helix</keyword>
<evidence type="ECO:0000256" key="14">
    <source>
        <dbReference type="SAM" id="MobiDB-lite"/>
    </source>
</evidence>
<evidence type="ECO:0000256" key="12">
    <source>
        <dbReference type="PIRSR" id="PIRSR602403-1"/>
    </source>
</evidence>
<evidence type="ECO:0000256" key="5">
    <source>
        <dbReference type="ARBA" id="ARBA00022692"/>
    </source>
</evidence>
<reference evidence="15 16" key="1">
    <citation type="submission" date="2014-11" db="EMBL/GenBank/DDBJ databases">
        <title>Genomics derived discovery of secondary metabolites biosynthetic gene clusters in Aspergillus ustus.</title>
        <authorList>
            <person name="Pi B."/>
            <person name="Dai F."/>
            <person name="Song X."/>
            <person name="Zhu C."/>
            <person name="Li H."/>
            <person name="Yu D."/>
        </authorList>
    </citation>
    <scope>NUCLEOTIDE SEQUENCE [LARGE SCALE GENOMIC DNA]</scope>
    <source>
        <strain evidence="15 16">3.3904</strain>
    </source>
</reference>
<dbReference type="GO" id="GO:0004497">
    <property type="term" value="F:monooxygenase activity"/>
    <property type="evidence" value="ECO:0007669"/>
    <property type="project" value="UniProtKB-KW"/>
</dbReference>
<evidence type="ECO:0000256" key="13">
    <source>
        <dbReference type="RuleBase" id="RU000461"/>
    </source>
</evidence>
<accession>A0A0C1E1I8</accession>
<dbReference type="GO" id="GO:0019748">
    <property type="term" value="P:secondary metabolic process"/>
    <property type="evidence" value="ECO:0007669"/>
    <property type="project" value="UniProtKB-ARBA"/>
</dbReference>
<dbReference type="PANTHER" id="PTHR46206">
    <property type="entry name" value="CYTOCHROME P450"/>
    <property type="match status" value="1"/>
</dbReference>
<evidence type="ECO:0000313" key="15">
    <source>
        <dbReference type="EMBL" id="KIA75417.1"/>
    </source>
</evidence>
<protein>
    <submittedName>
        <fullName evidence="15">Cytochrome P450</fullName>
    </submittedName>
</protein>
<evidence type="ECO:0000313" key="16">
    <source>
        <dbReference type="Proteomes" id="UP000053475"/>
    </source>
</evidence>
<keyword evidence="10 13" id="KW-0503">Monooxygenase</keyword>
<comment type="similarity">
    <text evidence="3 13">Belongs to the cytochrome P450 family.</text>
</comment>
<proteinExistence type="inferred from homology"/>
<comment type="cofactor">
    <cofactor evidence="1 12">
        <name>heme</name>
        <dbReference type="ChEBI" id="CHEBI:30413"/>
    </cofactor>
</comment>
<keyword evidence="9 12" id="KW-0408">Iron</keyword>
<organism evidence="15 16">
    <name type="scientific">Aspergillus ustus</name>
    <dbReference type="NCBI Taxonomy" id="40382"/>
    <lineage>
        <taxon>Eukaryota</taxon>
        <taxon>Fungi</taxon>
        <taxon>Dikarya</taxon>
        <taxon>Ascomycota</taxon>
        <taxon>Pezizomycotina</taxon>
        <taxon>Eurotiomycetes</taxon>
        <taxon>Eurotiomycetidae</taxon>
        <taxon>Eurotiales</taxon>
        <taxon>Aspergillaceae</taxon>
        <taxon>Aspergillus</taxon>
        <taxon>Aspergillus subgen. Nidulantes</taxon>
    </lineage>
</organism>
<keyword evidence="6 12" id="KW-0479">Metal-binding</keyword>
<dbReference type="InterPro" id="IPR017972">
    <property type="entry name" value="Cyt_P450_CS"/>
</dbReference>
<comment type="subcellular location">
    <subcellularLocation>
        <location evidence="2">Membrane</location>
        <topology evidence="2">Single-pass membrane protein</topology>
    </subcellularLocation>
</comment>
<gene>
    <name evidence="15" type="ORF">HK57_00137</name>
</gene>
<sequence length="505" mass="56316">MALYNVLSTSLTDPLHLTLGLLSISLPLLWHLRRGKHIQPQNHSNAPPPSWPFDPASLDRSQSESPNLTFGNNMILPNRYAHEIRNNDVLSFRDGLEKDFLTTVPGLESMFTGTFHNHIVWDTASAFSRKLGALIEPLSTETGIFLRDNWSDDTEWHSISLDETMHLLIAQLTARIFIGEEVCRDRAWIQNAIDYTANRTAAMKELHAYGRLIPLAHWFLPSCRALRRCVRAGRPFVERVLDARRSAAQGKGGDKSVDALSWIDGVAGENGAKYDATLTQLRLAYAAVHTTSDVMTKVVASLCEHEELIQPLREEIVAVVKEHGWSEAALAKMVLLDSVLKETQRLEPLASFTLSRIAREPVVLNDGTRIPKGTQVRLATDNMWNSSVYPDAARFDGYRFVKLREQEKNTNTTGTVGASGGGSGGGLSFVSVSPNHMGFGYGKHACPGRFFAGAETKIALCHILLKYDFELVDRALAGAQTDGMMIWRDKRAMLRVRRRREEVDI</sequence>
<evidence type="ECO:0000256" key="8">
    <source>
        <dbReference type="ARBA" id="ARBA00023002"/>
    </source>
</evidence>
<keyword evidence="5" id="KW-0812">Transmembrane</keyword>
<dbReference type="Pfam" id="PF00067">
    <property type="entry name" value="p450"/>
    <property type="match status" value="1"/>
</dbReference>
<dbReference type="InterPro" id="IPR036396">
    <property type="entry name" value="Cyt_P450_sf"/>
</dbReference>
<dbReference type="PRINTS" id="PR00465">
    <property type="entry name" value="EP450IV"/>
</dbReference>
<comment type="caution">
    <text evidence="15">The sequence shown here is derived from an EMBL/GenBank/DDBJ whole genome shotgun (WGS) entry which is preliminary data.</text>
</comment>
<dbReference type="GO" id="GO:0005506">
    <property type="term" value="F:iron ion binding"/>
    <property type="evidence" value="ECO:0007669"/>
    <property type="project" value="InterPro"/>
</dbReference>
<evidence type="ECO:0000256" key="10">
    <source>
        <dbReference type="ARBA" id="ARBA00023033"/>
    </source>
</evidence>
<dbReference type="InterPro" id="IPR002403">
    <property type="entry name" value="Cyt_P450_E_grp-IV"/>
</dbReference>
<dbReference type="SUPFAM" id="SSF48264">
    <property type="entry name" value="Cytochrome P450"/>
    <property type="match status" value="1"/>
</dbReference>
<keyword evidence="4 12" id="KW-0349">Heme</keyword>
<feature type="region of interest" description="Disordered" evidence="14">
    <location>
        <begin position="39"/>
        <end position="64"/>
    </location>
</feature>
<dbReference type="Gene3D" id="1.10.630.10">
    <property type="entry name" value="Cytochrome P450"/>
    <property type="match status" value="1"/>
</dbReference>
<evidence type="ECO:0000256" key="4">
    <source>
        <dbReference type="ARBA" id="ARBA00022617"/>
    </source>
</evidence>
<dbReference type="GO" id="GO:0016020">
    <property type="term" value="C:membrane"/>
    <property type="evidence" value="ECO:0007669"/>
    <property type="project" value="UniProtKB-SubCell"/>
</dbReference>
<dbReference type="GO" id="GO:0020037">
    <property type="term" value="F:heme binding"/>
    <property type="evidence" value="ECO:0007669"/>
    <property type="project" value="InterPro"/>
</dbReference>
<keyword evidence="8 13" id="KW-0560">Oxidoreductase</keyword>
<feature type="binding site" description="axial binding residue" evidence="12">
    <location>
        <position position="446"/>
    </location>
    <ligand>
        <name>heme</name>
        <dbReference type="ChEBI" id="CHEBI:30413"/>
    </ligand>
    <ligandPart>
        <name>Fe</name>
        <dbReference type="ChEBI" id="CHEBI:18248"/>
    </ligandPart>
</feature>
<dbReference type="AlphaFoldDB" id="A0A0C1E1I8"/>
<dbReference type="CDD" id="cd11041">
    <property type="entry name" value="CYP503A1-like"/>
    <property type="match status" value="1"/>
</dbReference>
<keyword evidence="11" id="KW-0472">Membrane</keyword>
<evidence type="ECO:0000256" key="1">
    <source>
        <dbReference type="ARBA" id="ARBA00001971"/>
    </source>
</evidence>
<evidence type="ECO:0000256" key="7">
    <source>
        <dbReference type="ARBA" id="ARBA00022989"/>
    </source>
</evidence>
<keyword evidence="16" id="KW-1185">Reference proteome</keyword>
<evidence type="ECO:0000256" key="2">
    <source>
        <dbReference type="ARBA" id="ARBA00004167"/>
    </source>
</evidence>
<dbReference type="PANTHER" id="PTHR46206:SF3">
    <property type="entry name" value="P450, PUTATIVE (EUROFUNG)-RELATED"/>
    <property type="match status" value="1"/>
</dbReference>
<dbReference type="InterPro" id="IPR001128">
    <property type="entry name" value="Cyt_P450"/>
</dbReference>
<name>A0A0C1E1I8_ASPUT</name>
<evidence type="ECO:0000256" key="3">
    <source>
        <dbReference type="ARBA" id="ARBA00010617"/>
    </source>
</evidence>
<dbReference type="GO" id="GO:0016705">
    <property type="term" value="F:oxidoreductase activity, acting on paired donors, with incorporation or reduction of molecular oxygen"/>
    <property type="evidence" value="ECO:0007669"/>
    <property type="project" value="InterPro"/>
</dbReference>